<proteinExistence type="predicted"/>
<name>A0A812S7G2_SYMPI</name>
<sequence>EFPLQSSKLRRVHESLAQHYLPRFAAEKAFWGYLNAPPDGCSLLGSLDFKLEDAEVRVSARRRPAPTESLEAQLALIDELCVEVLLQDRFLGERFAPSSMNFLAMTHGHAAG</sequence>
<protein>
    <submittedName>
        <fullName evidence="1">Uncharacterized protein</fullName>
    </submittedName>
</protein>
<accession>A0A812S7G2</accession>
<evidence type="ECO:0000313" key="2">
    <source>
        <dbReference type="Proteomes" id="UP000649617"/>
    </source>
</evidence>
<keyword evidence="2" id="KW-1185">Reference proteome</keyword>
<feature type="non-terminal residue" evidence="1">
    <location>
        <position position="112"/>
    </location>
</feature>
<dbReference type="Proteomes" id="UP000649617">
    <property type="component" value="Unassembled WGS sequence"/>
</dbReference>
<dbReference type="OrthoDB" id="424025at2759"/>
<reference evidence="1" key="1">
    <citation type="submission" date="2021-02" db="EMBL/GenBank/DDBJ databases">
        <authorList>
            <person name="Dougan E. K."/>
            <person name="Rhodes N."/>
            <person name="Thang M."/>
            <person name="Chan C."/>
        </authorList>
    </citation>
    <scope>NUCLEOTIDE SEQUENCE</scope>
</reference>
<comment type="caution">
    <text evidence="1">The sequence shown here is derived from an EMBL/GenBank/DDBJ whole genome shotgun (WGS) entry which is preliminary data.</text>
</comment>
<dbReference type="AlphaFoldDB" id="A0A812S7G2"/>
<gene>
    <name evidence="1" type="ORF">SPIL2461_LOCUS11886</name>
</gene>
<feature type="non-terminal residue" evidence="1">
    <location>
        <position position="1"/>
    </location>
</feature>
<dbReference type="EMBL" id="CAJNIZ010023570">
    <property type="protein sequence ID" value="CAE7470101.1"/>
    <property type="molecule type" value="Genomic_DNA"/>
</dbReference>
<evidence type="ECO:0000313" key="1">
    <source>
        <dbReference type="EMBL" id="CAE7470101.1"/>
    </source>
</evidence>
<organism evidence="1 2">
    <name type="scientific">Symbiodinium pilosum</name>
    <name type="common">Dinoflagellate</name>
    <dbReference type="NCBI Taxonomy" id="2952"/>
    <lineage>
        <taxon>Eukaryota</taxon>
        <taxon>Sar</taxon>
        <taxon>Alveolata</taxon>
        <taxon>Dinophyceae</taxon>
        <taxon>Suessiales</taxon>
        <taxon>Symbiodiniaceae</taxon>
        <taxon>Symbiodinium</taxon>
    </lineage>
</organism>